<organism evidence="2">
    <name type="scientific">Thermodesulfobacterium geofontis</name>
    <dbReference type="NCBI Taxonomy" id="1295609"/>
    <lineage>
        <taxon>Bacteria</taxon>
        <taxon>Pseudomonadati</taxon>
        <taxon>Thermodesulfobacteriota</taxon>
        <taxon>Thermodesulfobacteria</taxon>
        <taxon>Thermodesulfobacteriales</taxon>
        <taxon>Thermodesulfobacteriaceae</taxon>
        <taxon>Thermodesulfobacterium</taxon>
    </lineage>
</organism>
<feature type="region of interest" description="Disordered" evidence="1">
    <location>
        <begin position="17"/>
        <end position="72"/>
    </location>
</feature>
<reference evidence="2" key="1">
    <citation type="journal article" date="2020" name="mSystems">
        <title>Genome- and Community-Level Interaction Insights into Carbon Utilization and Element Cycling Functions of Hydrothermarchaeota in Hydrothermal Sediment.</title>
        <authorList>
            <person name="Zhou Z."/>
            <person name="Liu Y."/>
            <person name="Xu W."/>
            <person name="Pan J."/>
            <person name="Luo Z.H."/>
            <person name="Li M."/>
        </authorList>
    </citation>
    <scope>NUCLEOTIDE SEQUENCE [LARGE SCALE GENOMIC DNA]</scope>
    <source>
        <strain evidence="2">SpSt-6</strain>
    </source>
</reference>
<protein>
    <submittedName>
        <fullName evidence="2">Uncharacterized protein</fullName>
    </submittedName>
</protein>
<accession>A0A7C4JS54</accession>
<comment type="caution">
    <text evidence="2">The sequence shown here is derived from an EMBL/GenBank/DDBJ whole genome shotgun (WGS) entry which is preliminary data.</text>
</comment>
<sequence>MKAYNSMYEVNKSTENFEVNKSSETEKSLKYEEWQKAAKEAEKERKENPRVNNSPKYPVPNIDKKGKYGRAK</sequence>
<name>A0A7C4JS54_9BACT</name>
<dbReference type="EMBL" id="DSZN01000092">
    <property type="protein sequence ID" value="HGQ85754.1"/>
    <property type="molecule type" value="Genomic_DNA"/>
</dbReference>
<evidence type="ECO:0000313" key="2">
    <source>
        <dbReference type="EMBL" id="HGQ85754.1"/>
    </source>
</evidence>
<dbReference type="AlphaFoldDB" id="A0A7C4JS54"/>
<proteinExistence type="predicted"/>
<gene>
    <name evidence="2" type="ORF">ENT66_05340</name>
</gene>
<evidence type="ECO:0000256" key="1">
    <source>
        <dbReference type="SAM" id="MobiDB-lite"/>
    </source>
</evidence>
<feature type="compositionally biased region" description="Basic and acidic residues" evidence="1">
    <location>
        <begin position="21"/>
        <end position="49"/>
    </location>
</feature>